<dbReference type="InterPro" id="IPR023210">
    <property type="entry name" value="NADP_OxRdtase_dom"/>
</dbReference>
<dbReference type="RefSeq" id="WP_264486718.1">
    <property type="nucleotide sequence ID" value="NZ_JAPDDT010000003.1"/>
</dbReference>
<dbReference type="Gene3D" id="3.20.20.100">
    <property type="entry name" value="NADP-dependent oxidoreductase domain"/>
    <property type="match status" value="1"/>
</dbReference>
<gene>
    <name evidence="2" type="ORF">OKA05_08590</name>
</gene>
<comment type="caution">
    <text evidence="2">The sequence shown here is derived from an EMBL/GenBank/DDBJ whole genome shotgun (WGS) entry which is preliminary data.</text>
</comment>
<dbReference type="PANTHER" id="PTHR43638:SF3">
    <property type="entry name" value="ALDEHYDE REDUCTASE"/>
    <property type="match status" value="1"/>
</dbReference>
<reference evidence="2 3" key="1">
    <citation type="submission" date="2022-10" db="EMBL/GenBank/DDBJ databases">
        <title>Luteolibacter arcticus strain CCTCC AB 2014275, whole genome shotgun sequencing project.</title>
        <authorList>
            <person name="Zhao G."/>
            <person name="Shen L."/>
        </authorList>
    </citation>
    <scope>NUCLEOTIDE SEQUENCE [LARGE SCALE GENOMIC DNA]</scope>
    <source>
        <strain evidence="2 3">CCTCC AB 2014275</strain>
    </source>
</reference>
<protein>
    <submittedName>
        <fullName evidence="2">Aldo/keto reductase</fullName>
    </submittedName>
</protein>
<organism evidence="2 3">
    <name type="scientific">Luteolibacter arcticus</name>
    <dbReference type="NCBI Taxonomy" id="1581411"/>
    <lineage>
        <taxon>Bacteria</taxon>
        <taxon>Pseudomonadati</taxon>
        <taxon>Verrucomicrobiota</taxon>
        <taxon>Verrucomicrobiia</taxon>
        <taxon>Verrucomicrobiales</taxon>
        <taxon>Verrucomicrobiaceae</taxon>
        <taxon>Luteolibacter</taxon>
    </lineage>
</organism>
<evidence type="ECO:0000313" key="2">
    <source>
        <dbReference type="EMBL" id="MCW1922609.1"/>
    </source>
</evidence>
<dbReference type="Proteomes" id="UP001320876">
    <property type="component" value="Unassembled WGS sequence"/>
</dbReference>
<dbReference type="EMBL" id="JAPDDT010000003">
    <property type="protein sequence ID" value="MCW1922609.1"/>
    <property type="molecule type" value="Genomic_DNA"/>
</dbReference>
<dbReference type="PANTHER" id="PTHR43638">
    <property type="entry name" value="OXIDOREDUCTASE, ALDO/KETO REDUCTASE FAMILY PROTEIN"/>
    <property type="match status" value="1"/>
</dbReference>
<dbReference type="CDD" id="cd19095">
    <property type="entry name" value="AKR_PA4992-like"/>
    <property type="match status" value="1"/>
</dbReference>
<sequence>MTRRDTFRLMAGGLAMSQVAAQEPAAAMMTRLIPSSGEKLPVIGMGTWQTFDVADPAPLEEVLKVFSELGGKLLDSSPMYGKSEQVAGDLIGKLGLRDKLFIATKVWTKGEAEGIAQMDASMKKLRAKPIDLMQVHNLLDVGAHLDTLRGWKKDGLVRYLGITHYTASQHEAVAKLVASETLDFLQINYSLGEREAEDKLLPLAKDRGVAVIANRPFAGGELFKKLREKPLPGWAKEIDCESWAQVMLKFVVSHPAMTCAIPATSKVAHLRDNMKAGIGTMPDEAMRKRIAAEVT</sequence>
<evidence type="ECO:0000313" key="3">
    <source>
        <dbReference type="Proteomes" id="UP001320876"/>
    </source>
</evidence>
<evidence type="ECO:0000259" key="1">
    <source>
        <dbReference type="Pfam" id="PF00248"/>
    </source>
</evidence>
<proteinExistence type="predicted"/>
<dbReference type="SUPFAM" id="SSF51430">
    <property type="entry name" value="NAD(P)-linked oxidoreductase"/>
    <property type="match status" value="1"/>
</dbReference>
<feature type="domain" description="NADP-dependent oxidoreductase" evidence="1">
    <location>
        <begin position="43"/>
        <end position="286"/>
    </location>
</feature>
<dbReference type="InterPro" id="IPR036812">
    <property type="entry name" value="NAD(P)_OxRdtase_dom_sf"/>
</dbReference>
<name>A0ABT3GGA3_9BACT</name>
<keyword evidence="3" id="KW-1185">Reference proteome</keyword>
<dbReference type="Pfam" id="PF00248">
    <property type="entry name" value="Aldo_ket_red"/>
    <property type="match status" value="1"/>
</dbReference>
<accession>A0ABT3GGA3</accession>